<feature type="transmembrane region" description="Helical" evidence="2">
    <location>
        <begin position="66"/>
        <end position="87"/>
    </location>
</feature>
<feature type="compositionally biased region" description="Polar residues" evidence="1">
    <location>
        <begin position="497"/>
        <end position="515"/>
    </location>
</feature>
<feature type="transmembrane region" description="Helical" evidence="2">
    <location>
        <begin position="33"/>
        <end position="60"/>
    </location>
</feature>
<feature type="compositionally biased region" description="Low complexity" evidence="1">
    <location>
        <begin position="248"/>
        <end position="269"/>
    </location>
</feature>
<feature type="compositionally biased region" description="Low complexity" evidence="1">
    <location>
        <begin position="541"/>
        <end position="559"/>
    </location>
</feature>
<evidence type="ECO:0000313" key="3">
    <source>
        <dbReference type="EMBL" id="GII91024.1"/>
    </source>
</evidence>
<proteinExistence type="predicted"/>
<evidence type="ECO:0000256" key="2">
    <source>
        <dbReference type="SAM" id="Phobius"/>
    </source>
</evidence>
<name>A0A919VAE1_9ACTN</name>
<protein>
    <submittedName>
        <fullName evidence="3">Uncharacterized protein</fullName>
    </submittedName>
</protein>
<dbReference type="EMBL" id="BOOW01000007">
    <property type="protein sequence ID" value="GII91024.1"/>
    <property type="molecule type" value="Genomic_DNA"/>
</dbReference>
<feature type="compositionally biased region" description="Pro residues" evidence="1">
    <location>
        <begin position="225"/>
        <end position="247"/>
    </location>
</feature>
<feature type="compositionally biased region" description="Pro residues" evidence="1">
    <location>
        <begin position="368"/>
        <end position="380"/>
    </location>
</feature>
<keyword evidence="2" id="KW-0472">Membrane</keyword>
<evidence type="ECO:0000313" key="4">
    <source>
        <dbReference type="Proteomes" id="UP000606172"/>
    </source>
</evidence>
<gene>
    <name evidence="3" type="ORF">Ssi02_12550</name>
</gene>
<feature type="compositionally biased region" description="Polar residues" evidence="1">
    <location>
        <begin position="403"/>
        <end position="413"/>
    </location>
</feature>
<feature type="compositionally biased region" description="Polar residues" evidence="1">
    <location>
        <begin position="301"/>
        <end position="314"/>
    </location>
</feature>
<keyword evidence="2" id="KW-1133">Transmembrane helix</keyword>
<keyword evidence="2" id="KW-0812">Transmembrane</keyword>
<feature type="compositionally biased region" description="Polar residues" evidence="1">
    <location>
        <begin position="633"/>
        <end position="646"/>
    </location>
</feature>
<feature type="transmembrane region" description="Helical" evidence="2">
    <location>
        <begin position="99"/>
        <end position="124"/>
    </location>
</feature>
<feature type="compositionally biased region" description="Polar residues" evidence="1">
    <location>
        <begin position="589"/>
        <end position="610"/>
    </location>
</feature>
<organism evidence="3 4">
    <name type="scientific">Sinosporangium siamense</name>
    <dbReference type="NCBI Taxonomy" id="1367973"/>
    <lineage>
        <taxon>Bacteria</taxon>
        <taxon>Bacillati</taxon>
        <taxon>Actinomycetota</taxon>
        <taxon>Actinomycetes</taxon>
        <taxon>Streptosporangiales</taxon>
        <taxon>Streptosporangiaceae</taxon>
        <taxon>Sinosporangium</taxon>
    </lineage>
</organism>
<reference evidence="3" key="1">
    <citation type="submission" date="2021-01" db="EMBL/GenBank/DDBJ databases">
        <title>Whole genome shotgun sequence of Sinosporangium siamense NBRC 109515.</title>
        <authorList>
            <person name="Komaki H."/>
            <person name="Tamura T."/>
        </authorList>
    </citation>
    <scope>NUCLEOTIDE SEQUENCE</scope>
    <source>
        <strain evidence="3">NBRC 109515</strain>
    </source>
</reference>
<sequence>MQVGYVLNSASATRRYLGVVVIRVDAGRLREPAAWITLAAAAAQILVHVVSLFFLGALSFAERSGLYFGGIAGPVNTALIVGAVVLVTRFGPPTPKGGMVLLGAAGSLAASLVFGALAFLAGLFAGDGFGSLLEFVLTRAPQLALVALALLYVLPMAMPESGKGGQQGKQTPFPGAQQGPGGGAPGGPGPGFGQAPPPYVTPQGPIPGTGHGPVQKPLGQTGANPPAPGMPVPPPPGAPTPPRPAPGAPAAGAPAPGAPAPGAQAGWQPPAVPEPFGKQPGADAPPSGGPYHTGAHLSDGSFDQQADATQNYRSSDAGPSGYRGGDTGPGGQGTGPGPSQAAPSGSTPSSPGGGAFQPSQPSYGQYEPPKPLPPVTPANPDPYGQQPTGVYPLPSAPAAQPERYSQGSGSYPAQDSRPDNPYPSPDGGQNNAYTPRDSRPDIFTPQDSRPDLPAPVDGLPSYPSYGQGDMSTPPFGQAAQQTGGYGNQPDVFDTGQGPYTTPSVYDSPQISTSQPIAGYPAPDYGQLPNPYHESSPGDPRTQQLAQAYQQAETYQQAHAGTMPSIPYPGDTPSDVGYQPYNDALAPQPGQHQQPSNPSTPQHDYAQSQGQPVHPSAEATVRFDPSAYRGDALNNPSRPSTSPDQSG</sequence>
<feature type="compositionally biased region" description="Gly residues" evidence="1">
    <location>
        <begin position="321"/>
        <end position="336"/>
    </location>
</feature>
<comment type="caution">
    <text evidence="3">The sequence shown here is derived from an EMBL/GenBank/DDBJ whole genome shotgun (WGS) entry which is preliminary data.</text>
</comment>
<accession>A0A919VAE1</accession>
<dbReference type="RefSeq" id="WP_204021938.1">
    <property type="nucleotide sequence ID" value="NZ_BOOW01000007.1"/>
</dbReference>
<feature type="compositionally biased region" description="Low complexity" evidence="1">
    <location>
        <begin position="337"/>
        <end position="350"/>
    </location>
</feature>
<feature type="compositionally biased region" description="Gly residues" evidence="1">
    <location>
        <begin position="178"/>
        <end position="192"/>
    </location>
</feature>
<feature type="region of interest" description="Disordered" evidence="1">
    <location>
        <begin position="161"/>
        <end position="646"/>
    </location>
</feature>
<feature type="transmembrane region" description="Helical" evidence="2">
    <location>
        <begin position="136"/>
        <end position="154"/>
    </location>
</feature>
<dbReference type="Proteomes" id="UP000606172">
    <property type="component" value="Unassembled WGS sequence"/>
</dbReference>
<evidence type="ECO:0000256" key="1">
    <source>
        <dbReference type="SAM" id="MobiDB-lite"/>
    </source>
</evidence>
<dbReference type="AlphaFoldDB" id="A0A919VAE1"/>
<keyword evidence="4" id="KW-1185">Reference proteome</keyword>